<feature type="region of interest" description="Disordered" evidence="1">
    <location>
        <begin position="717"/>
        <end position="738"/>
    </location>
</feature>
<feature type="compositionally biased region" description="Polar residues" evidence="1">
    <location>
        <begin position="717"/>
        <end position="728"/>
    </location>
</feature>
<name>A0A067LB97_JATCU</name>
<protein>
    <recommendedName>
        <fullName evidence="2">PAP/OAS1 substrate-binding-related domain-containing protein</fullName>
    </recommendedName>
</protein>
<dbReference type="PANTHER" id="PTHR45979">
    <property type="entry name" value="PAP/OAS1 SUBSTRATE-BINDING DOMAIN SUPERFAMILY"/>
    <property type="match status" value="1"/>
</dbReference>
<feature type="domain" description="PAP/OAS1 substrate-binding-related" evidence="2">
    <location>
        <begin position="190"/>
        <end position="382"/>
    </location>
</feature>
<evidence type="ECO:0000259" key="2">
    <source>
        <dbReference type="Pfam" id="PF26180"/>
    </source>
</evidence>
<dbReference type="PANTHER" id="PTHR45979:SF31">
    <property type="entry name" value="POLYMERASE NUCLEOTIDYL TRANSFERASE DOMAIN-CONTAINING PROTEIN"/>
    <property type="match status" value="1"/>
</dbReference>
<dbReference type="InterPro" id="IPR043519">
    <property type="entry name" value="NT_sf"/>
</dbReference>
<evidence type="ECO:0000256" key="1">
    <source>
        <dbReference type="SAM" id="MobiDB-lite"/>
    </source>
</evidence>
<dbReference type="EMBL" id="KK914227">
    <property type="protein sequence ID" value="KDP45716.1"/>
    <property type="molecule type" value="Genomic_DNA"/>
</dbReference>
<dbReference type="Pfam" id="PF26180">
    <property type="entry name" value="PAP-OAS1"/>
    <property type="match status" value="1"/>
</dbReference>
<accession>A0A067LB97</accession>
<dbReference type="KEGG" id="jcu:105638930"/>
<organism evidence="3 4">
    <name type="scientific">Jatropha curcas</name>
    <name type="common">Barbados nut</name>
    <dbReference type="NCBI Taxonomy" id="180498"/>
    <lineage>
        <taxon>Eukaryota</taxon>
        <taxon>Viridiplantae</taxon>
        <taxon>Streptophyta</taxon>
        <taxon>Embryophyta</taxon>
        <taxon>Tracheophyta</taxon>
        <taxon>Spermatophyta</taxon>
        <taxon>Magnoliopsida</taxon>
        <taxon>eudicotyledons</taxon>
        <taxon>Gunneridae</taxon>
        <taxon>Pentapetalae</taxon>
        <taxon>rosids</taxon>
        <taxon>fabids</taxon>
        <taxon>Malpighiales</taxon>
        <taxon>Euphorbiaceae</taxon>
        <taxon>Crotonoideae</taxon>
        <taxon>Jatropheae</taxon>
        <taxon>Jatropha</taxon>
    </lineage>
</organism>
<reference evidence="3 4" key="1">
    <citation type="journal article" date="2014" name="PLoS ONE">
        <title>Global Analysis of Gene Expression Profiles in Physic Nut (Jatropha curcas L.) Seedlings Exposed to Salt Stress.</title>
        <authorList>
            <person name="Zhang L."/>
            <person name="Zhang C."/>
            <person name="Wu P."/>
            <person name="Chen Y."/>
            <person name="Li M."/>
            <person name="Jiang H."/>
            <person name="Wu G."/>
        </authorList>
    </citation>
    <scope>NUCLEOTIDE SEQUENCE [LARGE SCALE GENOMIC DNA]</scope>
    <source>
        <strain evidence="4">cv. GZQX0401</strain>
        <tissue evidence="3">Young leaves</tissue>
    </source>
</reference>
<dbReference type="SUPFAM" id="SSF81631">
    <property type="entry name" value="PAP/OAS1 substrate-binding domain"/>
    <property type="match status" value="1"/>
</dbReference>
<dbReference type="Proteomes" id="UP000027138">
    <property type="component" value="Unassembled WGS sequence"/>
</dbReference>
<dbReference type="InterPro" id="IPR058921">
    <property type="entry name" value="PAP/OAS1-rel"/>
</dbReference>
<sequence>MMIGDVRMCCLPSENDSILNRENHHLCLGSGQIPVVVSTSDPAPITEENWERAEAVIRDILCRIHPTVDADCKRRKVVEYMQGLLKSSLGVEVFPYGSVPLKTYLPDGDIDLTAISSLAAEGALFSDFHAVLKREEQSKDIPYEVKDIYCIDAEVKLIKCIVQNMVVDISFNQLGGLSTLCFLEQIDQIVGKNHLFKRSIILIKAWCYYESRILGAHHSLISTYALETLVLYIFHVFHSSLKGPLAVLYKFLEYFSKFDWENYCISLSGPVCKSSLPNIVAEPPESGRDKLLLSDEFLRKCVDMFSVPSRNPEMNLRPFPQKHLNIVDPLKENNNLGRSVNRGNFYRIQSAFKYGARKLGMILSLSNEKMINELNKFFASTLDRHGSNDWTHVQNSCLVSSATNSDNLSSSSLSDTSSEDKLLLRSTVGCSNDQPSGRSHNASQLNFSRPCGENTKFESEISDEKAQPNFVTNGEISCILRSESKENHFVINNSACSCMKHDVESPSSSLLPTLAHNNSENLTSTLGEIAFVSISENSQSFKSLLNLSGDYKSHLRGVLFGLYCHSYDVCAPILLSPPMLPQSENKKLWRTVSQSLQLKENAYSTKRKGVLGQQRFPLKPSTSCSSAFNFEEKQQHRGTGTYIPNMGYHSNRTEKNRTTRINGKFCGHTDDNGLAATSQETESSKYGHVLSEAEYPYLGNGKPMPIEVRLSQPSVWGSSNASGFSQPSKESDSDCQGIHQQEGSLLENNSPQYSDTSCTCDSTSSLVVLVADATESVLENDQERVALQSYHLKDEVDFPPLSYRKALKTC</sequence>
<dbReference type="STRING" id="180498.A0A067LB97"/>
<evidence type="ECO:0000313" key="4">
    <source>
        <dbReference type="Proteomes" id="UP000027138"/>
    </source>
</evidence>
<dbReference type="OrthoDB" id="273917at2759"/>
<dbReference type="AlphaFoldDB" id="A0A067LB97"/>
<keyword evidence="4" id="KW-1185">Reference proteome</keyword>
<gene>
    <name evidence="3" type="ORF">JCGZ_17323</name>
</gene>
<proteinExistence type="predicted"/>
<dbReference type="CDD" id="cd05402">
    <property type="entry name" value="NT_PAP_TUTase"/>
    <property type="match status" value="1"/>
</dbReference>
<dbReference type="Gene3D" id="3.30.460.10">
    <property type="entry name" value="Beta Polymerase, domain 2"/>
    <property type="match status" value="1"/>
</dbReference>
<dbReference type="SUPFAM" id="SSF81301">
    <property type="entry name" value="Nucleotidyltransferase"/>
    <property type="match status" value="1"/>
</dbReference>
<dbReference type="InterPro" id="IPR058920">
    <property type="entry name" value="PAP-OAS1-bd-rel"/>
</dbReference>
<dbReference type="Gene3D" id="1.10.1410.10">
    <property type="match status" value="1"/>
</dbReference>
<evidence type="ECO:0000313" key="3">
    <source>
        <dbReference type="EMBL" id="KDP45716.1"/>
    </source>
</evidence>